<comment type="caution">
    <text evidence="1">The sequence shown here is derived from an EMBL/GenBank/DDBJ whole genome shotgun (WGS) entry which is preliminary data.</text>
</comment>
<dbReference type="Pfam" id="PF10722">
    <property type="entry name" value="YbjN"/>
    <property type="match status" value="1"/>
</dbReference>
<dbReference type="Proteomes" id="UP000651517">
    <property type="component" value="Unassembled WGS sequence"/>
</dbReference>
<gene>
    <name evidence="1" type="ORF">H9634_13450</name>
</gene>
<proteinExistence type="predicted"/>
<protein>
    <submittedName>
        <fullName evidence="1">YbjN domain-containing protein</fullName>
    </submittedName>
</protein>
<organism evidence="1 2">
    <name type="scientific">Brevibacterium gallinarum</name>
    <dbReference type="NCBI Taxonomy" id="2762220"/>
    <lineage>
        <taxon>Bacteria</taxon>
        <taxon>Bacillati</taxon>
        <taxon>Actinomycetota</taxon>
        <taxon>Actinomycetes</taxon>
        <taxon>Micrococcales</taxon>
        <taxon>Brevibacteriaceae</taxon>
        <taxon>Brevibacterium</taxon>
    </lineage>
</organism>
<evidence type="ECO:0000313" key="1">
    <source>
        <dbReference type="EMBL" id="MBD8021786.1"/>
    </source>
</evidence>
<accession>A0ABR8WYW4</accession>
<name>A0ABR8WYW4_9MICO</name>
<reference evidence="1 2" key="1">
    <citation type="submission" date="2020-08" db="EMBL/GenBank/DDBJ databases">
        <title>A Genomic Blueprint of the Chicken Gut Microbiome.</title>
        <authorList>
            <person name="Gilroy R."/>
            <person name="Ravi A."/>
            <person name="Getino M."/>
            <person name="Pursley I."/>
            <person name="Horton D.L."/>
            <person name="Alikhan N.-F."/>
            <person name="Baker D."/>
            <person name="Gharbi K."/>
            <person name="Hall N."/>
            <person name="Watson M."/>
            <person name="Adriaenssens E.M."/>
            <person name="Foster-Nyarko E."/>
            <person name="Jarju S."/>
            <person name="Secka A."/>
            <person name="Antonio M."/>
            <person name="Oren A."/>
            <person name="Chaudhuri R."/>
            <person name="La Ragione R.M."/>
            <person name="Hildebrand F."/>
            <person name="Pallen M.J."/>
        </authorList>
    </citation>
    <scope>NUCLEOTIDE SEQUENCE [LARGE SCALE GENOMIC DNA]</scope>
    <source>
        <strain evidence="1 2">Re57</strain>
    </source>
</reference>
<dbReference type="EMBL" id="JACSPY010000020">
    <property type="protein sequence ID" value="MBD8021786.1"/>
    <property type="molecule type" value="Genomic_DNA"/>
</dbReference>
<evidence type="ECO:0000313" key="2">
    <source>
        <dbReference type="Proteomes" id="UP000651517"/>
    </source>
</evidence>
<keyword evidence="2" id="KW-1185">Reference proteome</keyword>
<dbReference type="InterPro" id="IPR019660">
    <property type="entry name" value="Put_sensory_transdc_reg_YbjN"/>
</dbReference>
<sequence length="155" mass="17278">MARFKKKPEAPAEVTLERIAQSLQSKDINHQLFESEDGHPATLFVPVDDVQITIMLDGGWLWVSGKRFDTPLTQERGPEVLGWLNSFMSSTRFGTGVVTLDTDTGCYDLHYNAYFPVEEGLHDDQLDEYILAGVNCVLDGVVSFCSHFQIPVTPG</sequence>
<dbReference type="RefSeq" id="WP_191727319.1">
    <property type="nucleotide sequence ID" value="NZ_JACSPY010000020.1"/>
</dbReference>